<feature type="domain" description="Zinc finger CGNR" evidence="1">
    <location>
        <begin position="157"/>
        <end position="196"/>
    </location>
</feature>
<dbReference type="Gene3D" id="1.10.3300.10">
    <property type="entry name" value="Jann2411-like domain"/>
    <property type="match status" value="1"/>
</dbReference>
<dbReference type="OrthoDB" id="3211108at2"/>
<dbReference type="PATRIC" id="fig|909613.9.peg.2850"/>
<accession>W7IZ31</accession>
<dbReference type="InterPro" id="IPR023286">
    <property type="entry name" value="ABATE_dom_sf"/>
</dbReference>
<dbReference type="AlphaFoldDB" id="W7IZ31"/>
<proteinExistence type="predicted"/>
<dbReference type="InterPro" id="IPR010852">
    <property type="entry name" value="ABATE"/>
</dbReference>
<dbReference type="SUPFAM" id="SSF160904">
    <property type="entry name" value="Jann2411-like"/>
    <property type="match status" value="1"/>
</dbReference>
<dbReference type="PANTHER" id="PTHR35525:SF3">
    <property type="entry name" value="BLL6575 PROTEIN"/>
    <property type="match status" value="1"/>
</dbReference>
<protein>
    <recommendedName>
        <fullName evidence="1">Zinc finger CGNR domain-containing protein</fullName>
    </recommendedName>
</protein>
<evidence type="ECO:0000313" key="3">
    <source>
        <dbReference type="Proteomes" id="UP000019277"/>
    </source>
</evidence>
<dbReference type="EMBL" id="AYXG01000101">
    <property type="protein sequence ID" value="EWC61791.1"/>
    <property type="molecule type" value="Genomic_DNA"/>
</dbReference>
<dbReference type="InterPro" id="IPR021005">
    <property type="entry name" value="Znf_CGNR"/>
</dbReference>
<evidence type="ECO:0000259" key="1">
    <source>
        <dbReference type="Pfam" id="PF11706"/>
    </source>
</evidence>
<organism evidence="2 3">
    <name type="scientific">Actinokineospora spheciospongiae</name>
    <dbReference type="NCBI Taxonomy" id="909613"/>
    <lineage>
        <taxon>Bacteria</taxon>
        <taxon>Bacillati</taxon>
        <taxon>Actinomycetota</taxon>
        <taxon>Actinomycetes</taxon>
        <taxon>Pseudonocardiales</taxon>
        <taxon>Pseudonocardiaceae</taxon>
        <taxon>Actinokineospora</taxon>
    </lineage>
</organism>
<dbReference type="Pfam" id="PF07336">
    <property type="entry name" value="ABATE"/>
    <property type="match status" value="1"/>
</dbReference>
<dbReference type="PANTHER" id="PTHR35525">
    <property type="entry name" value="BLL6575 PROTEIN"/>
    <property type="match status" value="1"/>
</dbReference>
<gene>
    <name evidence="2" type="ORF">UO65_2850</name>
</gene>
<evidence type="ECO:0000313" key="2">
    <source>
        <dbReference type="EMBL" id="EWC61791.1"/>
    </source>
</evidence>
<reference evidence="2 3" key="1">
    <citation type="journal article" date="2014" name="Genome Announc.">
        <title>Draft Genome Sequence of the Antitrypanosomally Active Sponge-Associated Bacterium Actinokineospora sp. Strain EG49.</title>
        <authorList>
            <person name="Harjes J."/>
            <person name="Ryu T."/>
            <person name="Abdelmohsen U.R."/>
            <person name="Moitinho-Silva L."/>
            <person name="Horn H."/>
            <person name="Ravasi T."/>
            <person name="Hentschel U."/>
        </authorList>
    </citation>
    <scope>NUCLEOTIDE SEQUENCE [LARGE SCALE GENOMIC DNA]</scope>
    <source>
        <strain evidence="2 3">EG49</strain>
    </source>
</reference>
<comment type="caution">
    <text evidence="2">The sequence shown here is derived from an EMBL/GenBank/DDBJ whole genome shotgun (WGS) entry which is preliminary data.</text>
</comment>
<dbReference type="Proteomes" id="UP000019277">
    <property type="component" value="Unassembled WGS sequence"/>
</dbReference>
<dbReference type="RefSeq" id="WP_052021159.1">
    <property type="nucleotide sequence ID" value="NZ_AYXG01000101.1"/>
</dbReference>
<sequence>MTADQLTLPPLLGQAPPIDLVNTIWADRHGIHDSLATPRDARHWLTALAPQPSNPANLSDNGLARLRDLRNALRRLAAERTADPRSRAASAMTSLDTALHTVNHNARTAHTWQALELTDDGTVTERTYTSGSPDDLLLRAFATEAVTLFGQWNDLDLRVCLAPGCVLYFLKDHPRREWCSTACGNRARAARHYARHSRPAATE</sequence>
<dbReference type="Pfam" id="PF11706">
    <property type="entry name" value="zf-CGNR"/>
    <property type="match status" value="1"/>
</dbReference>
<keyword evidence="3" id="KW-1185">Reference proteome</keyword>
<dbReference type="eggNOG" id="COG5516">
    <property type="taxonomic scope" value="Bacteria"/>
</dbReference>
<name>W7IZ31_9PSEU</name>
<dbReference type="STRING" id="909613.UO65_2850"/>